<evidence type="ECO:0000313" key="6">
    <source>
        <dbReference type="EMBL" id="MBC9981494.1"/>
    </source>
</evidence>
<feature type="transmembrane region" description="Helical" evidence="4">
    <location>
        <begin position="112"/>
        <end position="133"/>
    </location>
</feature>
<dbReference type="Pfam" id="PF12833">
    <property type="entry name" value="HTH_18"/>
    <property type="match status" value="1"/>
</dbReference>
<keyword evidence="3" id="KW-0804">Transcription</keyword>
<keyword evidence="7" id="KW-1185">Reference proteome</keyword>
<evidence type="ECO:0000313" key="7">
    <source>
        <dbReference type="Proteomes" id="UP000639516"/>
    </source>
</evidence>
<feature type="transmembrane region" description="Helical" evidence="4">
    <location>
        <begin position="85"/>
        <end position="106"/>
    </location>
</feature>
<dbReference type="InterPro" id="IPR009057">
    <property type="entry name" value="Homeodomain-like_sf"/>
</dbReference>
<dbReference type="PIRSF" id="PIRSF031684">
    <property type="entry name" value="Txn_reg_031684_prd"/>
    <property type="match status" value="1"/>
</dbReference>
<dbReference type="EMBL" id="JAATTO010000037">
    <property type="protein sequence ID" value="MBC9981494.1"/>
    <property type="molecule type" value="Genomic_DNA"/>
</dbReference>
<comment type="caution">
    <text evidence="6">The sequence shown here is derived from an EMBL/GenBank/DDBJ whole genome shotgun (WGS) entry which is preliminary data.</text>
</comment>
<reference evidence="6 7" key="1">
    <citation type="journal article" date="2020" name="Arch. Microbiol.">
        <title>Bradyrhizobium campsiandrae sp. nov., a nitrogen-fixing bacterial strain isolated from a native leguminous tree from the Amazon adapted to flooded conditions.</title>
        <authorList>
            <person name="Cabral Michel D."/>
            <person name="Martins da Costa E."/>
            <person name="Azarias Guimaraes A."/>
            <person name="Soares de Carvalho T."/>
            <person name="Santos de Castro Caputo P."/>
            <person name="Willems A."/>
            <person name="de Souza Moreira F.M."/>
        </authorList>
    </citation>
    <scope>NUCLEOTIDE SEQUENCE [LARGE SCALE GENOMIC DNA]</scope>
    <source>
        <strain evidence="7">INPA 384B</strain>
    </source>
</reference>
<gene>
    <name evidence="6" type="ORF">HA482_25130</name>
</gene>
<dbReference type="InterPro" id="IPR018060">
    <property type="entry name" value="HTH_AraC"/>
</dbReference>
<evidence type="ECO:0000256" key="1">
    <source>
        <dbReference type="ARBA" id="ARBA00023015"/>
    </source>
</evidence>
<keyword evidence="4" id="KW-0812">Transmembrane</keyword>
<evidence type="ECO:0000256" key="3">
    <source>
        <dbReference type="ARBA" id="ARBA00023163"/>
    </source>
</evidence>
<dbReference type="SUPFAM" id="SSF46689">
    <property type="entry name" value="Homeodomain-like"/>
    <property type="match status" value="1"/>
</dbReference>
<dbReference type="Gene3D" id="1.10.10.60">
    <property type="entry name" value="Homeodomain-like"/>
    <property type="match status" value="1"/>
</dbReference>
<evidence type="ECO:0000259" key="5">
    <source>
        <dbReference type="PROSITE" id="PS01124"/>
    </source>
</evidence>
<feature type="transmembrane region" description="Helical" evidence="4">
    <location>
        <begin position="145"/>
        <end position="164"/>
    </location>
</feature>
<dbReference type="InterPro" id="IPR016981">
    <property type="entry name" value="Tscrpt_reg_031684_prd"/>
</dbReference>
<proteinExistence type="predicted"/>
<dbReference type="PROSITE" id="PS00041">
    <property type="entry name" value="HTH_ARAC_FAMILY_1"/>
    <property type="match status" value="1"/>
</dbReference>
<keyword evidence="4" id="KW-1133">Transmembrane helix</keyword>
<dbReference type="PANTHER" id="PTHR43280:SF29">
    <property type="entry name" value="ARAC-FAMILY TRANSCRIPTIONAL REGULATOR"/>
    <property type="match status" value="1"/>
</dbReference>
<feature type="transmembrane region" description="Helical" evidence="4">
    <location>
        <begin position="238"/>
        <end position="259"/>
    </location>
</feature>
<name>A0ABR7UD76_9BRAD</name>
<feature type="transmembrane region" description="Helical" evidence="4">
    <location>
        <begin position="58"/>
        <end position="78"/>
    </location>
</feature>
<evidence type="ECO:0000256" key="2">
    <source>
        <dbReference type="ARBA" id="ARBA00023125"/>
    </source>
</evidence>
<feature type="transmembrane region" description="Helical" evidence="4">
    <location>
        <begin position="209"/>
        <end position="232"/>
    </location>
</feature>
<keyword evidence="2" id="KW-0238">DNA-binding</keyword>
<dbReference type="SMART" id="SM00342">
    <property type="entry name" value="HTH_ARAC"/>
    <property type="match status" value="1"/>
</dbReference>
<accession>A0ABR7UD76</accession>
<evidence type="ECO:0000256" key="4">
    <source>
        <dbReference type="SAM" id="Phobius"/>
    </source>
</evidence>
<feature type="transmembrane region" description="Helical" evidence="4">
    <location>
        <begin position="170"/>
        <end position="188"/>
    </location>
</feature>
<keyword evidence="1" id="KW-0805">Transcription regulation</keyword>
<sequence>MHRAGRRVDLDQPFKVSRTGSVGAAQAQVGVVHAPRRCETCVLKWRRQGVTGLTAIDLGLRGATSGVFLLIILVALLRRASSQQAVLGMAMSAGGVFYAIATAPFFPKSSWWWVLPMLSGQPAIFWLWARAAFDDDFVLRRWHGALWLGIVAFGFGLTLSWAYWPAWSGAGGRGLALVNLALALAAAVQTVKTWRADLVARRRRLRLAILAINVGLIATLAGAGFAAIPVAVPGAPASLPVALGLFVVAMLAGLATFAAPPAVPATDATAAIAFGDARGTSRAPTGRVVVDPILLRRLDHLMSVERTYRQEGLAIGALAARLQVPEHRLRQAINEGLGYRNFNAFLNRYRIEDAKLALADLTQREVPVLTIAMDAGFQSIGPFNRAFKAETGVTPTEFRREALSRPDISPPRREIG</sequence>
<dbReference type="InterPro" id="IPR018062">
    <property type="entry name" value="HTH_AraC-typ_CS"/>
</dbReference>
<dbReference type="PROSITE" id="PS01124">
    <property type="entry name" value="HTH_ARAC_FAMILY_2"/>
    <property type="match status" value="1"/>
</dbReference>
<protein>
    <submittedName>
        <fullName evidence="6">AraC family transcriptional regulator</fullName>
    </submittedName>
</protein>
<keyword evidence="4" id="KW-0472">Membrane</keyword>
<feature type="domain" description="HTH araC/xylS-type" evidence="5">
    <location>
        <begin position="299"/>
        <end position="401"/>
    </location>
</feature>
<dbReference type="PANTHER" id="PTHR43280">
    <property type="entry name" value="ARAC-FAMILY TRANSCRIPTIONAL REGULATOR"/>
    <property type="match status" value="1"/>
</dbReference>
<dbReference type="Proteomes" id="UP000639516">
    <property type="component" value="Unassembled WGS sequence"/>
</dbReference>
<organism evidence="6 7">
    <name type="scientific">Bradyrhizobium campsiandrae</name>
    <dbReference type="NCBI Taxonomy" id="1729892"/>
    <lineage>
        <taxon>Bacteria</taxon>
        <taxon>Pseudomonadati</taxon>
        <taxon>Pseudomonadota</taxon>
        <taxon>Alphaproteobacteria</taxon>
        <taxon>Hyphomicrobiales</taxon>
        <taxon>Nitrobacteraceae</taxon>
        <taxon>Bradyrhizobium</taxon>
    </lineage>
</organism>